<accession>A0A8H6M5T1</accession>
<evidence type="ECO:0000313" key="2">
    <source>
        <dbReference type="EMBL" id="KAF6755825.1"/>
    </source>
</evidence>
<evidence type="ECO:0000313" key="3">
    <source>
        <dbReference type="Proteomes" id="UP000521943"/>
    </source>
</evidence>
<dbReference type="Proteomes" id="UP000521943">
    <property type="component" value="Unassembled WGS sequence"/>
</dbReference>
<gene>
    <name evidence="2" type="ORF">DFP72DRAFT_1067147</name>
</gene>
<reference evidence="2 3" key="1">
    <citation type="submission" date="2020-07" db="EMBL/GenBank/DDBJ databases">
        <title>Comparative genomics of pyrophilous fungi reveals a link between fire events and developmental genes.</title>
        <authorList>
            <consortium name="DOE Joint Genome Institute"/>
            <person name="Steindorff A.S."/>
            <person name="Carver A."/>
            <person name="Calhoun S."/>
            <person name="Stillman K."/>
            <person name="Liu H."/>
            <person name="Lipzen A."/>
            <person name="Pangilinan J."/>
            <person name="Labutti K."/>
            <person name="Bruns T.D."/>
            <person name="Grigoriev I.V."/>
        </authorList>
    </citation>
    <scope>NUCLEOTIDE SEQUENCE [LARGE SCALE GENOMIC DNA]</scope>
    <source>
        <strain evidence="2 3">CBS 144469</strain>
    </source>
</reference>
<evidence type="ECO:0000256" key="1">
    <source>
        <dbReference type="SAM" id="MobiDB-lite"/>
    </source>
</evidence>
<dbReference type="AlphaFoldDB" id="A0A8H6M5T1"/>
<dbReference type="EMBL" id="JACGCI010000028">
    <property type="protein sequence ID" value="KAF6755825.1"/>
    <property type="molecule type" value="Genomic_DNA"/>
</dbReference>
<name>A0A8H6M5T1_9AGAR</name>
<protein>
    <submittedName>
        <fullName evidence="2">Uncharacterized protein</fullName>
    </submittedName>
</protein>
<proteinExistence type="predicted"/>
<keyword evidence="3" id="KW-1185">Reference proteome</keyword>
<comment type="caution">
    <text evidence="2">The sequence shown here is derived from an EMBL/GenBank/DDBJ whole genome shotgun (WGS) entry which is preliminary data.</text>
</comment>
<sequence>MRGTCLAVTGTAPGTFVLLNPVNANRVSVHSVKPGVATLTSVIATDLPVLGSVISQHEPQFAELKPSTGNPPPTSGKLGTFPKVGQREASPLDPVEQAVVVSATGAVAVPVVEV</sequence>
<feature type="region of interest" description="Disordered" evidence="1">
    <location>
        <begin position="62"/>
        <end position="89"/>
    </location>
</feature>
<organism evidence="2 3">
    <name type="scientific">Ephemerocybe angulata</name>
    <dbReference type="NCBI Taxonomy" id="980116"/>
    <lineage>
        <taxon>Eukaryota</taxon>
        <taxon>Fungi</taxon>
        <taxon>Dikarya</taxon>
        <taxon>Basidiomycota</taxon>
        <taxon>Agaricomycotina</taxon>
        <taxon>Agaricomycetes</taxon>
        <taxon>Agaricomycetidae</taxon>
        <taxon>Agaricales</taxon>
        <taxon>Agaricineae</taxon>
        <taxon>Psathyrellaceae</taxon>
        <taxon>Ephemerocybe</taxon>
    </lineage>
</organism>